<proteinExistence type="predicted"/>
<dbReference type="InterPro" id="IPR036280">
    <property type="entry name" value="Multihaem_cyt_sf"/>
</dbReference>
<dbReference type="InterPro" id="IPR023155">
    <property type="entry name" value="Cyt_c-552/4"/>
</dbReference>
<feature type="chain" id="PRO_5045127522" evidence="1">
    <location>
        <begin position="22"/>
        <end position="156"/>
    </location>
</feature>
<feature type="domain" description="Cytochrome c-552/4" evidence="2">
    <location>
        <begin position="39"/>
        <end position="111"/>
    </location>
</feature>
<evidence type="ECO:0000313" key="4">
    <source>
        <dbReference type="Proteomes" id="UP001194469"/>
    </source>
</evidence>
<accession>A0ABS0J0J1</accession>
<keyword evidence="4" id="KW-1185">Reference proteome</keyword>
<protein>
    <submittedName>
        <fullName evidence="3">Cytochrome C</fullName>
    </submittedName>
</protein>
<name>A0ABS0J0J1_9BACT</name>
<evidence type="ECO:0000259" key="2">
    <source>
        <dbReference type="Pfam" id="PF13435"/>
    </source>
</evidence>
<reference evidence="3 4" key="1">
    <citation type="submission" date="2019-08" db="EMBL/GenBank/DDBJ databases">
        <authorList>
            <person name="Luo N."/>
        </authorList>
    </citation>
    <scope>NUCLEOTIDE SEQUENCE [LARGE SCALE GENOMIC DNA]</scope>
    <source>
        <strain evidence="3 4">NCIMB 9442</strain>
    </source>
</reference>
<dbReference type="Pfam" id="PF13435">
    <property type="entry name" value="Cytochrome_C554"/>
    <property type="match status" value="1"/>
</dbReference>
<comment type="caution">
    <text evidence="3">The sequence shown here is derived from an EMBL/GenBank/DDBJ whole genome shotgun (WGS) entry which is preliminary data.</text>
</comment>
<dbReference type="EMBL" id="VRYY01000054">
    <property type="protein sequence ID" value="MBG3875942.1"/>
    <property type="molecule type" value="Genomic_DNA"/>
</dbReference>
<dbReference type="SUPFAM" id="SSF48695">
    <property type="entry name" value="Multiheme cytochromes"/>
    <property type="match status" value="1"/>
</dbReference>
<evidence type="ECO:0000313" key="3">
    <source>
        <dbReference type="EMBL" id="MBG3875942.1"/>
    </source>
</evidence>
<feature type="signal peptide" evidence="1">
    <location>
        <begin position="1"/>
        <end position="21"/>
    </location>
</feature>
<gene>
    <name evidence="3" type="ORF">FVW20_02595</name>
</gene>
<sequence length="156" mass="16365">MIRFRSINVLCCVVALAGALAATTPTPARATSSYVGSAACQPCHAGEYEKFQKHSKKAKSWKSVATMAPKLTPEELRGCYECHVTGYGKGGFVDHATTPQFADVGCETCHGPGAAHADAGDPALIGKPTMTTCEGCHNASRVRSFGFKPLLHSGAH</sequence>
<keyword evidence="1" id="KW-0732">Signal</keyword>
<evidence type="ECO:0000256" key="1">
    <source>
        <dbReference type="SAM" id="SignalP"/>
    </source>
</evidence>
<dbReference type="RefSeq" id="WP_196608167.1">
    <property type="nucleotide sequence ID" value="NZ_VRYY01000054.1"/>
</dbReference>
<dbReference type="Gene3D" id="1.10.1130.10">
    <property type="entry name" value="Flavocytochrome C3, Chain A"/>
    <property type="match status" value="1"/>
</dbReference>
<organism evidence="3 4">
    <name type="scientific">Nitratidesulfovibrio oxamicus</name>
    <dbReference type="NCBI Taxonomy" id="32016"/>
    <lineage>
        <taxon>Bacteria</taxon>
        <taxon>Pseudomonadati</taxon>
        <taxon>Thermodesulfobacteriota</taxon>
        <taxon>Desulfovibrionia</taxon>
        <taxon>Desulfovibrionales</taxon>
        <taxon>Desulfovibrionaceae</taxon>
        <taxon>Nitratidesulfovibrio</taxon>
    </lineage>
</organism>
<dbReference type="Proteomes" id="UP001194469">
    <property type="component" value="Unassembled WGS sequence"/>
</dbReference>